<dbReference type="GO" id="GO:0003677">
    <property type="term" value="F:DNA binding"/>
    <property type="evidence" value="ECO:0007669"/>
    <property type="project" value="InterPro"/>
</dbReference>
<evidence type="ECO:0000313" key="3">
    <source>
        <dbReference type="EMBL" id="TMI90215.1"/>
    </source>
</evidence>
<reference evidence="3 4" key="1">
    <citation type="journal article" date="2019" name="Nat. Microbiol.">
        <title>Mediterranean grassland soil C-N compound turnover is dependent on rainfall and depth, and is mediated by genomically divergent microorganisms.</title>
        <authorList>
            <person name="Diamond S."/>
            <person name="Andeer P.F."/>
            <person name="Li Z."/>
            <person name="Crits-Christoph A."/>
            <person name="Burstein D."/>
            <person name="Anantharaman K."/>
            <person name="Lane K.R."/>
            <person name="Thomas B.C."/>
            <person name="Pan C."/>
            <person name="Northen T.R."/>
            <person name="Banfield J.F."/>
        </authorList>
    </citation>
    <scope>NUCLEOTIDE SEQUENCE [LARGE SCALE GENOMIC DNA]</scope>
    <source>
        <strain evidence="3">NP_3</strain>
    </source>
</reference>
<dbReference type="Gene3D" id="3.30.565.10">
    <property type="entry name" value="Histidine kinase-like ATPase, C-terminal domain"/>
    <property type="match status" value="1"/>
</dbReference>
<gene>
    <name evidence="3" type="ORF">E6H00_07240</name>
</gene>
<dbReference type="InterPro" id="IPR036388">
    <property type="entry name" value="WH-like_DNA-bd_sf"/>
</dbReference>
<dbReference type="InterPro" id="IPR036890">
    <property type="entry name" value="HATPase_C_sf"/>
</dbReference>
<dbReference type="GO" id="GO:0005524">
    <property type="term" value="F:ATP binding"/>
    <property type="evidence" value="ECO:0007669"/>
    <property type="project" value="UniProtKB-KW"/>
</dbReference>
<dbReference type="Gene3D" id="1.10.10.10">
    <property type="entry name" value="Winged helix-like DNA-binding domain superfamily/Winged helix DNA-binding domain"/>
    <property type="match status" value="1"/>
</dbReference>
<feature type="region of interest" description="Disordered" evidence="1">
    <location>
        <begin position="168"/>
        <end position="192"/>
    </location>
</feature>
<dbReference type="GO" id="GO:0006355">
    <property type="term" value="P:regulation of DNA-templated transcription"/>
    <property type="evidence" value="ECO:0007669"/>
    <property type="project" value="InterPro"/>
</dbReference>
<name>A0A537K348_9BACT</name>
<dbReference type="SUPFAM" id="SSF55874">
    <property type="entry name" value="ATPase domain of HSP90 chaperone/DNA topoisomerase II/histidine kinase"/>
    <property type="match status" value="1"/>
</dbReference>
<sequence length="266" mass="28778">MQDFFLRLTSKAKETPEDAGQPPEVRVAVYDSLLSPPQIVSLSAEDFNELVGELASRTHAFARERGGRIPFVVIREIMENLIHAFFQDAIVTIMDNGNTIRISDHGPGIKDKERAFLPGFTTATRDMRQFIKGVGSGLPVAREQLAFLGGAISIEDNLERGTVVTLQVGPPQPSARPAPRPAAPSAPAAAPAPVRITPRQRKVLLLINELGSAGPTSIAKELGMSPSTAYRELYALETLQLVATRGPGKRTLTEEGIAYLDTVFEP</sequence>
<feature type="domain" description="Histidine kinase/HSP90-like ATPase" evidence="2">
    <location>
        <begin position="66"/>
        <end position="172"/>
    </location>
</feature>
<evidence type="ECO:0000256" key="1">
    <source>
        <dbReference type="SAM" id="MobiDB-lite"/>
    </source>
</evidence>
<dbReference type="InterPro" id="IPR003594">
    <property type="entry name" value="HATPase_dom"/>
</dbReference>
<keyword evidence="3" id="KW-0067">ATP-binding</keyword>
<dbReference type="SMART" id="SM00387">
    <property type="entry name" value="HATPase_c"/>
    <property type="match status" value="1"/>
</dbReference>
<dbReference type="EMBL" id="VBAK01000114">
    <property type="protein sequence ID" value="TMI90215.1"/>
    <property type="molecule type" value="Genomic_DNA"/>
</dbReference>
<accession>A0A537K348</accession>
<evidence type="ECO:0000259" key="2">
    <source>
        <dbReference type="SMART" id="SM00387"/>
    </source>
</evidence>
<feature type="compositionally biased region" description="Pro residues" evidence="1">
    <location>
        <begin position="170"/>
        <end position="184"/>
    </location>
</feature>
<organism evidence="3 4">
    <name type="scientific">Candidatus Segetimicrobium genomatis</name>
    <dbReference type="NCBI Taxonomy" id="2569760"/>
    <lineage>
        <taxon>Bacteria</taxon>
        <taxon>Bacillati</taxon>
        <taxon>Candidatus Sysuimicrobiota</taxon>
        <taxon>Candidatus Sysuimicrobiia</taxon>
        <taxon>Candidatus Sysuimicrobiales</taxon>
        <taxon>Candidatus Segetimicrobiaceae</taxon>
        <taxon>Candidatus Segetimicrobium</taxon>
    </lineage>
</organism>
<dbReference type="CDD" id="cd00090">
    <property type="entry name" value="HTH_ARSR"/>
    <property type="match status" value="1"/>
</dbReference>
<keyword evidence="3" id="KW-0547">Nucleotide-binding</keyword>
<dbReference type="InterPro" id="IPR011991">
    <property type="entry name" value="ArsR-like_HTH"/>
</dbReference>
<dbReference type="AlphaFoldDB" id="A0A537K348"/>
<protein>
    <submittedName>
        <fullName evidence="3">ATP-binding protein</fullName>
    </submittedName>
</protein>
<dbReference type="InterPro" id="IPR036390">
    <property type="entry name" value="WH_DNA-bd_sf"/>
</dbReference>
<dbReference type="Pfam" id="PF09339">
    <property type="entry name" value="HTH_IclR"/>
    <property type="match status" value="1"/>
</dbReference>
<dbReference type="SUPFAM" id="SSF46785">
    <property type="entry name" value="Winged helix' DNA-binding domain"/>
    <property type="match status" value="1"/>
</dbReference>
<dbReference type="InterPro" id="IPR005471">
    <property type="entry name" value="Tscrpt_reg_IclR_N"/>
</dbReference>
<dbReference type="Pfam" id="PF02518">
    <property type="entry name" value="HATPase_c"/>
    <property type="match status" value="1"/>
</dbReference>
<proteinExistence type="predicted"/>
<evidence type="ECO:0000313" key="4">
    <source>
        <dbReference type="Proteomes" id="UP000318509"/>
    </source>
</evidence>
<dbReference type="Proteomes" id="UP000318509">
    <property type="component" value="Unassembled WGS sequence"/>
</dbReference>
<comment type="caution">
    <text evidence="3">The sequence shown here is derived from an EMBL/GenBank/DDBJ whole genome shotgun (WGS) entry which is preliminary data.</text>
</comment>